<dbReference type="Proteomes" id="UP000054166">
    <property type="component" value="Unassembled WGS sequence"/>
</dbReference>
<dbReference type="STRING" id="765440.A0A0C3F9S3"/>
<keyword evidence="1" id="KW-1133">Transmembrane helix</keyword>
<sequence>MATGIIAVAALAQLGSGMVFAAHSIMDRSPQDIFGSWSFKTELFASLLCDVMISGSLVYYFHINKGLSKRTETLLQKLIILTINQGVLLGLVTIVTLVLFYEKAGTFLAMASQFILSKLYVNCLLATLNSRKQFRDIANQEISLSLAVVSPHNSIDTDKY</sequence>
<dbReference type="HOGENOM" id="CLU_046025_14_1_1"/>
<evidence type="ECO:0000259" key="2">
    <source>
        <dbReference type="Pfam" id="PF20152"/>
    </source>
</evidence>
<proteinExistence type="predicted"/>
<keyword evidence="1" id="KW-0472">Membrane</keyword>
<evidence type="ECO:0000313" key="3">
    <source>
        <dbReference type="EMBL" id="KIM76619.1"/>
    </source>
</evidence>
<dbReference type="PANTHER" id="PTHR40465:SF1">
    <property type="entry name" value="DUF6534 DOMAIN-CONTAINING PROTEIN"/>
    <property type="match status" value="1"/>
</dbReference>
<feature type="non-terminal residue" evidence="3">
    <location>
        <position position="160"/>
    </location>
</feature>
<dbReference type="EMBL" id="KN833033">
    <property type="protein sequence ID" value="KIM76619.1"/>
    <property type="molecule type" value="Genomic_DNA"/>
</dbReference>
<feature type="transmembrane region" description="Helical" evidence="1">
    <location>
        <begin position="74"/>
        <end position="101"/>
    </location>
</feature>
<organism evidence="3 4">
    <name type="scientific">Piloderma croceum (strain F 1598)</name>
    <dbReference type="NCBI Taxonomy" id="765440"/>
    <lineage>
        <taxon>Eukaryota</taxon>
        <taxon>Fungi</taxon>
        <taxon>Dikarya</taxon>
        <taxon>Basidiomycota</taxon>
        <taxon>Agaricomycotina</taxon>
        <taxon>Agaricomycetes</taxon>
        <taxon>Agaricomycetidae</taxon>
        <taxon>Atheliales</taxon>
        <taxon>Atheliaceae</taxon>
        <taxon>Piloderma</taxon>
    </lineage>
</organism>
<dbReference type="AlphaFoldDB" id="A0A0C3F9S3"/>
<feature type="domain" description="DUF6534" evidence="2">
    <location>
        <begin position="46"/>
        <end position="132"/>
    </location>
</feature>
<feature type="transmembrane region" description="Helical" evidence="1">
    <location>
        <begin position="107"/>
        <end position="128"/>
    </location>
</feature>
<protein>
    <recommendedName>
        <fullName evidence="2">DUF6534 domain-containing protein</fullName>
    </recommendedName>
</protein>
<accession>A0A0C3F9S3</accession>
<feature type="transmembrane region" description="Helical" evidence="1">
    <location>
        <begin position="45"/>
        <end position="62"/>
    </location>
</feature>
<keyword evidence="1" id="KW-0812">Transmembrane</keyword>
<dbReference type="InParanoid" id="A0A0C3F9S3"/>
<name>A0A0C3F9S3_PILCF</name>
<evidence type="ECO:0000256" key="1">
    <source>
        <dbReference type="SAM" id="Phobius"/>
    </source>
</evidence>
<evidence type="ECO:0000313" key="4">
    <source>
        <dbReference type="Proteomes" id="UP000054166"/>
    </source>
</evidence>
<dbReference type="OrthoDB" id="2971182at2759"/>
<gene>
    <name evidence="3" type="ORF">PILCRDRAFT_826176</name>
</gene>
<reference evidence="4" key="2">
    <citation type="submission" date="2015-01" db="EMBL/GenBank/DDBJ databases">
        <title>Evolutionary Origins and Diversification of the Mycorrhizal Mutualists.</title>
        <authorList>
            <consortium name="DOE Joint Genome Institute"/>
            <consortium name="Mycorrhizal Genomics Consortium"/>
            <person name="Kohler A."/>
            <person name="Kuo A."/>
            <person name="Nagy L.G."/>
            <person name="Floudas D."/>
            <person name="Copeland A."/>
            <person name="Barry K.W."/>
            <person name="Cichocki N."/>
            <person name="Veneault-Fourrey C."/>
            <person name="LaButti K."/>
            <person name="Lindquist E.A."/>
            <person name="Lipzen A."/>
            <person name="Lundell T."/>
            <person name="Morin E."/>
            <person name="Murat C."/>
            <person name="Riley R."/>
            <person name="Ohm R."/>
            <person name="Sun H."/>
            <person name="Tunlid A."/>
            <person name="Henrissat B."/>
            <person name="Grigoriev I.V."/>
            <person name="Hibbett D.S."/>
            <person name="Martin F."/>
        </authorList>
    </citation>
    <scope>NUCLEOTIDE SEQUENCE [LARGE SCALE GENOMIC DNA]</scope>
    <source>
        <strain evidence="4">F 1598</strain>
    </source>
</reference>
<reference evidence="3 4" key="1">
    <citation type="submission" date="2014-04" db="EMBL/GenBank/DDBJ databases">
        <authorList>
            <consortium name="DOE Joint Genome Institute"/>
            <person name="Kuo A."/>
            <person name="Tarkka M."/>
            <person name="Buscot F."/>
            <person name="Kohler A."/>
            <person name="Nagy L.G."/>
            <person name="Floudas D."/>
            <person name="Copeland A."/>
            <person name="Barry K.W."/>
            <person name="Cichocki N."/>
            <person name="Veneault-Fourrey C."/>
            <person name="LaButti K."/>
            <person name="Lindquist E.A."/>
            <person name="Lipzen A."/>
            <person name="Lundell T."/>
            <person name="Morin E."/>
            <person name="Murat C."/>
            <person name="Sun H."/>
            <person name="Tunlid A."/>
            <person name="Henrissat B."/>
            <person name="Grigoriev I.V."/>
            <person name="Hibbett D.S."/>
            <person name="Martin F."/>
            <person name="Nordberg H.P."/>
            <person name="Cantor M.N."/>
            <person name="Hua S.X."/>
        </authorList>
    </citation>
    <scope>NUCLEOTIDE SEQUENCE [LARGE SCALE GENOMIC DNA]</scope>
    <source>
        <strain evidence="3 4">F 1598</strain>
    </source>
</reference>
<dbReference type="PANTHER" id="PTHR40465">
    <property type="entry name" value="CHROMOSOME 1, WHOLE GENOME SHOTGUN SEQUENCE"/>
    <property type="match status" value="1"/>
</dbReference>
<dbReference type="InterPro" id="IPR045339">
    <property type="entry name" value="DUF6534"/>
</dbReference>
<keyword evidence="4" id="KW-1185">Reference proteome</keyword>
<dbReference type="Pfam" id="PF20152">
    <property type="entry name" value="DUF6534"/>
    <property type="match status" value="1"/>
</dbReference>